<gene>
    <name evidence="2" type="ORF">GCM10023156_17520</name>
</gene>
<reference evidence="3" key="1">
    <citation type="journal article" date="2019" name="Int. J. Syst. Evol. Microbiol.">
        <title>The Global Catalogue of Microorganisms (GCM) 10K type strain sequencing project: providing services to taxonomists for standard genome sequencing and annotation.</title>
        <authorList>
            <consortium name="The Broad Institute Genomics Platform"/>
            <consortium name="The Broad Institute Genome Sequencing Center for Infectious Disease"/>
            <person name="Wu L."/>
            <person name="Ma J."/>
        </authorList>
    </citation>
    <scope>NUCLEOTIDE SEQUENCE [LARGE SCALE GENOMIC DNA]</scope>
    <source>
        <strain evidence="3">JCM 17759</strain>
    </source>
</reference>
<feature type="region of interest" description="Disordered" evidence="1">
    <location>
        <begin position="1"/>
        <end position="24"/>
    </location>
</feature>
<keyword evidence="3" id="KW-1185">Reference proteome</keyword>
<dbReference type="Proteomes" id="UP001500840">
    <property type="component" value="Unassembled WGS sequence"/>
</dbReference>
<evidence type="ECO:0000256" key="1">
    <source>
        <dbReference type="SAM" id="MobiDB-lite"/>
    </source>
</evidence>
<name>A0ABP8MJ50_9BACT</name>
<sequence>MASMVTDESFASFRSRRGSGAGVQEPIAVLTIPRQENLDRFPRNPQFHKHKTIAIPQNLATVAGQWDLLWAAARRDPNAKLTIPRSGKRNYSKIDSKCSS</sequence>
<dbReference type="EMBL" id="BAABGA010000022">
    <property type="protein sequence ID" value="GAA4450816.1"/>
    <property type="molecule type" value="Genomic_DNA"/>
</dbReference>
<accession>A0ABP8MJ50</accession>
<evidence type="ECO:0000313" key="2">
    <source>
        <dbReference type="EMBL" id="GAA4450816.1"/>
    </source>
</evidence>
<comment type="caution">
    <text evidence="2">The sequence shown here is derived from an EMBL/GenBank/DDBJ whole genome shotgun (WGS) entry which is preliminary data.</text>
</comment>
<protein>
    <submittedName>
        <fullName evidence="2">Uncharacterized protein</fullName>
    </submittedName>
</protein>
<organism evidence="2 3">
    <name type="scientific">Novipirellula rosea</name>
    <dbReference type="NCBI Taxonomy" id="1031540"/>
    <lineage>
        <taxon>Bacteria</taxon>
        <taxon>Pseudomonadati</taxon>
        <taxon>Planctomycetota</taxon>
        <taxon>Planctomycetia</taxon>
        <taxon>Pirellulales</taxon>
        <taxon>Pirellulaceae</taxon>
        <taxon>Novipirellula</taxon>
    </lineage>
</organism>
<evidence type="ECO:0000313" key="3">
    <source>
        <dbReference type="Proteomes" id="UP001500840"/>
    </source>
</evidence>
<feature type="region of interest" description="Disordered" evidence="1">
    <location>
        <begin position="81"/>
        <end position="100"/>
    </location>
</feature>
<proteinExistence type="predicted"/>